<keyword evidence="2" id="KW-1185">Reference proteome</keyword>
<sequence length="153" mass="17442">MATEYKRRSMLRDSQTETESSLLRAASAMSVASGATDRSGNTDCVEEYVCDVPFAGYSLLLESSHQLLVLLCSKRNRPSTVLILVKLLLGMGRQFRENRAIFFYAKEILHYDNTGTLTTEPYNDRIGNILEQGLVWSIKNKKMEDDKVVRNYY</sequence>
<evidence type="ECO:0000313" key="2">
    <source>
        <dbReference type="Proteomes" id="UP000324832"/>
    </source>
</evidence>
<proteinExistence type="predicted"/>
<accession>A0A5E4QUE8</accession>
<dbReference type="AlphaFoldDB" id="A0A5E4QUE8"/>
<protein>
    <submittedName>
        <fullName evidence="1">Uncharacterized protein</fullName>
    </submittedName>
</protein>
<dbReference type="Proteomes" id="UP000324832">
    <property type="component" value="Unassembled WGS sequence"/>
</dbReference>
<reference evidence="1 2" key="1">
    <citation type="submission" date="2017-07" db="EMBL/GenBank/DDBJ databases">
        <authorList>
            <person name="Talla V."/>
            <person name="Backstrom N."/>
        </authorList>
    </citation>
    <scope>NUCLEOTIDE SEQUENCE [LARGE SCALE GENOMIC DNA]</scope>
</reference>
<dbReference type="EMBL" id="FZQP02005678">
    <property type="protein sequence ID" value="VVD01996.1"/>
    <property type="molecule type" value="Genomic_DNA"/>
</dbReference>
<organism evidence="1 2">
    <name type="scientific">Leptidea sinapis</name>
    <dbReference type="NCBI Taxonomy" id="189913"/>
    <lineage>
        <taxon>Eukaryota</taxon>
        <taxon>Metazoa</taxon>
        <taxon>Ecdysozoa</taxon>
        <taxon>Arthropoda</taxon>
        <taxon>Hexapoda</taxon>
        <taxon>Insecta</taxon>
        <taxon>Pterygota</taxon>
        <taxon>Neoptera</taxon>
        <taxon>Endopterygota</taxon>
        <taxon>Lepidoptera</taxon>
        <taxon>Glossata</taxon>
        <taxon>Ditrysia</taxon>
        <taxon>Papilionoidea</taxon>
        <taxon>Pieridae</taxon>
        <taxon>Dismorphiinae</taxon>
        <taxon>Leptidea</taxon>
    </lineage>
</organism>
<evidence type="ECO:0000313" key="1">
    <source>
        <dbReference type="EMBL" id="VVD01996.1"/>
    </source>
</evidence>
<name>A0A5E4QUE8_9NEOP</name>
<gene>
    <name evidence="1" type="ORF">LSINAPIS_LOCUS12302</name>
</gene>